<name>A0A4Z0YZG6_9PEZI</name>
<accession>A0A4Z0YZG6</accession>
<comment type="caution">
    <text evidence="1">The sequence shown here is derived from an EMBL/GenBank/DDBJ whole genome shotgun (WGS) entry which is preliminary data.</text>
</comment>
<evidence type="ECO:0000313" key="2">
    <source>
        <dbReference type="Proteomes" id="UP000297716"/>
    </source>
</evidence>
<reference evidence="1 2" key="1">
    <citation type="submission" date="2019-03" db="EMBL/GenBank/DDBJ databases">
        <title>Draft genome sequence of Xylaria hypoxylon DSM 108379, a ubiquitous saprotrophic-parasitic fungi on hardwood.</title>
        <authorList>
            <person name="Buettner E."/>
            <person name="Leonhardt S."/>
            <person name="Gebauer A.M."/>
            <person name="Liers C."/>
            <person name="Hofrichter M."/>
            <person name="Kellner H."/>
        </authorList>
    </citation>
    <scope>NUCLEOTIDE SEQUENCE [LARGE SCALE GENOMIC DNA]</scope>
    <source>
        <strain evidence="1 2">DSM 108379</strain>
    </source>
</reference>
<dbReference type="OrthoDB" id="2099276at2759"/>
<organism evidence="1 2">
    <name type="scientific">Xylaria hypoxylon</name>
    <dbReference type="NCBI Taxonomy" id="37992"/>
    <lineage>
        <taxon>Eukaryota</taxon>
        <taxon>Fungi</taxon>
        <taxon>Dikarya</taxon>
        <taxon>Ascomycota</taxon>
        <taxon>Pezizomycotina</taxon>
        <taxon>Sordariomycetes</taxon>
        <taxon>Xylariomycetidae</taxon>
        <taxon>Xylariales</taxon>
        <taxon>Xylariaceae</taxon>
        <taxon>Xylaria</taxon>
    </lineage>
</organism>
<dbReference type="Proteomes" id="UP000297716">
    <property type="component" value="Unassembled WGS sequence"/>
</dbReference>
<protein>
    <recommendedName>
        <fullName evidence="3">F-box domain-containing protein</fullName>
    </recommendedName>
</protein>
<gene>
    <name evidence="1" type="ORF">E0Z10_g4818</name>
</gene>
<dbReference type="EMBL" id="SKBN01000079">
    <property type="protein sequence ID" value="TGJ83953.1"/>
    <property type="molecule type" value="Genomic_DNA"/>
</dbReference>
<keyword evidence="2" id="KW-1185">Reference proteome</keyword>
<evidence type="ECO:0008006" key="3">
    <source>
        <dbReference type="Google" id="ProtNLM"/>
    </source>
</evidence>
<evidence type="ECO:0000313" key="1">
    <source>
        <dbReference type="EMBL" id="TGJ83953.1"/>
    </source>
</evidence>
<dbReference type="AlphaFoldDB" id="A0A4Z0YZG6"/>
<sequence length="299" mass="34330">MGMGEVIGSCTGPFRFCALPTEVRLHILESTDLLTPTREVSWNPITGYKVPFRGGKGSWRPPSALFVVSKVFYTEAQKVFFKHNRIVVRDHVSIIFPNLDTPVDYAGTAFFTNMLTTGSFRHLRHLVLPTLHGIGSRKKEAVEQARDNWFRVLKYMCGNGGLDNLRYLCISGSWDNAPVWSFSSDDTATTTTAHIEYFKILRNFIKDYIWPMIDPEYGPPRLPRQLVIGIHSPGLYISRYRIRKKWEQIYGGFEGHLGNLTSSRFISWKPLDHSGLEGDWTHETEDGEWIEEIWIGRND</sequence>
<proteinExistence type="predicted"/>